<evidence type="ECO:0000259" key="7">
    <source>
        <dbReference type="Pfam" id="PF00465"/>
    </source>
</evidence>
<comment type="catalytic activity">
    <reaction evidence="1">
        <text>(S)-3-hydroxybutanoate + 2-oxoglutarate = (R)-2-hydroxyglutarate + acetoacetate</text>
        <dbReference type="Rhea" id="RHEA:23048"/>
        <dbReference type="ChEBI" id="CHEBI:11047"/>
        <dbReference type="ChEBI" id="CHEBI:13705"/>
        <dbReference type="ChEBI" id="CHEBI:15801"/>
        <dbReference type="ChEBI" id="CHEBI:16810"/>
        <dbReference type="EC" id="1.1.99.24"/>
    </reaction>
</comment>
<feature type="domain" description="Alcohol dehydrogenase iron-type/glycerol dehydrogenase GldA" evidence="7">
    <location>
        <begin position="17"/>
        <end position="188"/>
    </location>
</feature>
<keyword evidence="5" id="KW-0560">Oxidoreductase</keyword>
<dbReference type="STRING" id="856736.SAMN04488058_1349"/>
<keyword evidence="4" id="KW-0809">Transit peptide</keyword>
<keyword evidence="10" id="KW-1185">Reference proteome</keyword>
<dbReference type="Gene3D" id="3.40.50.1970">
    <property type="match status" value="1"/>
</dbReference>
<evidence type="ECO:0000256" key="5">
    <source>
        <dbReference type="ARBA" id="ARBA00023002"/>
    </source>
</evidence>
<gene>
    <name evidence="9" type="ORF">SAMN04488058_1349</name>
</gene>
<proteinExistence type="inferred from homology"/>
<dbReference type="EC" id="1.1.99.24" evidence="3"/>
<protein>
    <recommendedName>
        <fullName evidence="3">hydroxyacid-oxoacid transhydrogenase</fullName>
        <ecNumber evidence="3">1.1.99.24</ecNumber>
    </recommendedName>
</protein>
<dbReference type="Gene3D" id="1.20.1090.10">
    <property type="entry name" value="Dehydroquinate synthase-like - alpha domain"/>
    <property type="match status" value="1"/>
</dbReference>
<dbReference type="EMBL" id="FNZA01000034">
    <property type="protein sequence ID" value="SEJ90952.1"/>
    <property type="molecule type" value="Genomic_DNA"/>
</dbReference>
<evidence type="ECO:0000256" key="1">
    <source>
        <dbReference type="ARBA" id="ARBA00000813"/>
    </source>
</evidence>
<dbReference type="PANTHER" id="PTHR11496">
    <property type="entry name" value="ALCOHOL DEHYDROGENASE"/>
    <property type="match status" value="1"/>
</dbReference>
<evidence type="ECO:0000256" key="4">
    <source>
        <dbReference type="ARBA" id="ARBA00022946"/>
    </source>
</evidence>
<dbReference type="GO" id="GO:0004022">
    <property type="term" value="F:alcohol dehydrogenase (NAD+) activity"/>
    <property type="evidence" value="ECO:0007669"/>
    <property type="project" value="InterPro"/>
</dbReference>
<dbReference type="PANTHER" id="PTHR11496:SF83">
    <property type="entry name" value="HYDROXYACID-OXOACID TRANSHYDROGENASE, MITOCHONDRIAL"/>
    <property type="match status" value="1"/>
</dbReference>
<evidence type="ECO:0000313" key="10">
    <source>
        <dbReference type="Proteomes" id="UP000199223"/>
    </source>
</evidence>
<name>A0A1H7CUU2_9DEIO</name>
<sequence length="426" mass="45326">MTDAKSRESMFTIEATPVKFGAGAAQDAGWEMARLGGRRLFVVVDPEVQRLGVADPVLASLRAAGMDLIVYSEVDTEPSLDALKRAVAAAQEAQPDAFVALGGGSTIDTAKISNLLVTHGGEIMDYVNPPVGGGRKPPSPLRPLLAIPTTAGSGAEATTVAILDLPDLKIKTGISHRYMRPAQAIVDPELSRTAPAAVIASAGLDVVCHAAESFLSRPYTTRDRPATPDDRPPYQGSNPVADLWSAQALRYGGQYLRRAVQDAGDLEARGFMMLSATMAGVGFGSAGVHIPHACAYPIAGLRHEYRDPGYPGSKVFVPHGFSVIVTSPAAFRFTFSADPAKHIRAAEFLTGEQYAPDDQEALPSALLQLMKDVGAPSGVAALGYREADIPELIDGAFKQQRLLAVAPRTPTHDDLQHIFRESMHNW</sequence>
<dbReference type="GO" id="GO:0046872">
    <property type="term" value="F:metal ion binding"/>
    <property type="evidence" value="ECO:0007669"/>
    <property type="project" value="InterPro"/>
</dbReference>
<dbReference type="FunFam" id="3.40.50.1970:FF:000003">
    <property type="entry name" value="Alcohol dehydrogenase, iron-containing"/>
    <property type="match status" value="1"/>
</dbReference>
<dbReference type="Pfam" id="PF25137">
    <property type="entry name" value="ADH_Fe_C"/>
    <property type="match status" value="1"/>
</dbReference>
<evidence type="ECO:0000256" key="3">
    <source>
        <dbReference type="ARBA" id="ARBA00013182"/>
    </source>
</evidence>
<dbReference type="Proteomes" id="UP000199223">
    <property type="component" value="Unassembled WGS sequence"/>
</dbReference>
<feature type="domain" description="Fe-containing alcohol dehydrogenase-like C-terminal" evidence="8">
    <location>
        <begin position="236"/>
        <end position="423"/>
    </location>
</feature>
<dbReference type="AlphaFoldDB" id="A0A1H7CUU2"/>
<dbReference type="InterPro" id="IPR042157">
    <property type="entry name" value="HOT"/>
</dbReference>
<evidence type="ECO:0000256" key="6">
    <source>
        <dbReference type="ARBA" id="ARBA00049496"/>
    </source>
</evidence>
<dbReference type="GO" id="GO:0047988">
    <property type="term" value="F:hydroxyacid-oxoacid transhydrogenase activity"/>
    <property type="evidence" value="ECO:0007669"/>
    <property type="project" value="UniProtKB-EC"/>
</dbReference>
<reference evidence="10" key="1">
    <citation type="submission" date="2016-10" db="EMBL/GenBank/DDBJ databases">
        <authorList>
            <person name="Varghese N."/>
            <person name="Submissions S."/>
        </authorList>
    </citation>
    <scope>NUCLEOTIDE SEQUENCE [LARGE SCALE GENOMIC DNA]</scope>
    <source>
        <strain evidence="10">CGMCC 1.10218</strain>
    </source>
</reference>
<dbReference type="RefSeq" id="WP_218142898.1">
    <property type="nucleotide sequence ID" value="NZ_FNZA01000034.1"/>
</dbReference>
<dbReference type="InterPro" id="IPR001670">
    <property type="entry name" value="ADH_Fe/GldA"/>
</dbReference>
<dbReference type="Pfam" id="PF00465">
    <property type="entry name" value="Fe-ADH"/>
    <property type="match status" value="1"/>
</dbReference>
<dbReference type="InterPro" id="IPR039697">
    <property type="entry name" value="Alcohol_dehydrogenase_Fe"/>
</dbReference>
<evidence type="ECO:0000313" key="9">
    <source>
        <dbReference type="EMBL" id="SEJ90952.1"/>
    </source>
</evidence>
<evidence type="ECO:0000256" key="2">
    <source>
        <dbReference type="ARBA" id="ARBA00010005"/>
    </source>
</evidence>
<comment type="catalytic activity">
    <reaction evidence="6">
        <text>4-hydroxybutanoate + 2-oxoglutarate = (R)-2-hydroxyglutarate + succinate semialdehyde</text>
        <dbReference type="Rhea" id="RHEA:24734"/>
        <dbReference type="ChEBI" id="CHEBI:15801"/>
        <dbReference type="ChEBI" id="CHEBI:16724"/>
        <dbReference type="ChEBI" id="CHEBI:16810"/>
        <dbReference type="ChEBI" id="CHEBI:57706"/>
        <dbReference type="EC" id="1.1.99.24"/>
    </reaction>
</comment>
<comment type="similarity">
    <text evidence="2">Belongs to the iron-containing alcohol dehydrogenase family. Hydroxyacid-oxoacid transhydrogenase subfamily.</text>
</comment>
<dbReference type="InterPro" id="IPR056798">
    <property type="entry name" value="ADH_Fe_C"/>
</dbReference>
<dbReference type="CDD" id="cd08190">
    <property type="entry name" value="HOT"/>
    <property type="match status" value="1"/>
</dbReference>
<evidence type="ECO:0000259" key="8">
    <source>
        <dbReference type="Pfam" id="PF25137"/>
    </source>
</evidence>
<accession>A0A1H7CUU2</accession>
<dbReference type="SUPFAM" id="SSF56796">
    <property type="entry name" value="Dehydroquinate synthase-like"/>
    <property type="match status" value="1"/>
</dbReference>
<organism evidence="9 10">
    <name type="scientific">Deinococcus reticulitermitis</name>
    <dbReference type="NCBI Taxonomy" id="856736"/>
    <lineage>
        <taxon>Bacteria</taxon>
        <taxon>Thermotogati</taxon>
        <taxon>Deinococcota</taxon>
        <taxon>Deinococci</taxon>
        <taxon>Deinococcales</taxon>
        <taxon>Deinococcaceae</taxon>
        <taxon>Deinococcus</taxon>
    </lineage>
</organism>